<reference evidence="2 3" key="1">
    <citation type="submission" date="2016-10" db="EMBL/GenBank/DDBJ databases">
        <authorList>
            <person name="de Groot N.N."/>
        </authorList>
    </citation>
    <scope>NUCLEOTIDE SEQUENCE [LARGE SCALE GENOMIC DNA]</scope>
    <source>
        <strain evidence="2 3">Sb09</strain>
    </source>
</reference>
<dbReference type="InterPro" id="IPR037401">
    <property type="entry name" value="SnoaL-like"/>
</dbReference>
<dbReference type="RefSeq" id="WP_074565902.1">
    <property type="nucleotide sequence ID" value="NZ_FNGX01000001.1"/>
</dbReference>
<dbReference type="Gene3D" id="3.10.450.50">
    <property type="match status" value="1"/>
</dbReference>
<name>A0A1G9I5R0_STREI</name>
<dbReference type="SUPFAM" id="SSF54427">
    <property type="entry name" value="NTF2-like"/>
    <property type="match status" value="1"/>
</dbReference>
<dbReference type="AlphaFoldDB" id="A0A1G9I5R0"/>
<evidence type="ECO:0000313" key="2">
    <source>
        <dbReference type="EMBL" id="SDL20204.1"/>
    </source>
</evidence>
<evidence type="ECO:0000313" key="3">
    <source>
        <dbReference type="Proteomes" id="UP000183162"/>
    </source>
</evidence>
<proteinExistence type="predicted"/>
<gene>
    <name evidence="2" type="ORF">SAMN05216400_0042</name>
</gene>
<dbReference type="Pfam" id="PF13577">
    <property type="entry name" value="SnoaL_4"/>
    <property type="match status" value="1"/>
</dbReference>
<dbReference type="OrthoDB" id="2084678at2"/>
<feature type="domain" description="SnoaL-like" evidence="1">
    <location>
        <begin position="5"/>
        <end position="135"/>
    </location>
</feature>
<dbReference type="EMBL" id="FNGX01000001">
    <property type="protein sequence ID" value="SDL20204.1"/>
    <property type="molecule type" value="Genomic_DNA"/>
</dbReference>
<accession>A0A1G9I5R0</accession>
<protein>
    <submittedName>
        <fullName evidence="2">SnoaL-like domain-containing protein</fullName>
    </submittedName>
</protein>
<dbReference type="InterPro" id="IPR032710">
    <property type="entry name" value="NTF2-like_dom_sf"/>
</dbReference>
<organism evidence="2 3">
    <name type="scientific">Streptococcus equinus</name>
    <name type="common">Streptococcus bovis</name>
    <dbReference type="NCBI Taxonomy" id="1335"/>
    <lineage>
        <taxon>Bacteria</taxon>
        <taxon>Bacillati</taxon>
        <taxon>Bacillota</taxon>
        <taxon>Bacilli</taxon>
        <taxon>Lactobacillales</taxon>
        <taxon>Streptococcaceae</taxon>
        <taxon>Streptococcus</taxon>
    </lineage>
</organism>
<dbReference type="Proteomes" id="UP000183162">
    <property type="component" value="Unassembled WGS sequence"/>
</dbReference>
<evidence type="ECO:0000259" key="1">
    <source>
        <dbReference type="Pfam" id="PF13577"/>
    </source>
</evidence>
<sequence>MEIQKIADKLALKELVDTFSNLADIKDTKTQAQLFVEDANLESFNGDYHSIQTGRDGIEAACANFLSLFDTVYHLNGQQVVEIDDNGQRATGTAYCHVVLIGKNEDGKTVQTTQGVRYNDGYVKIDNNWKIANRTSHFVYTDTKEL</sequence>